<dbReference type="SUPFAM" id="SSF52821">
    <property type="entry name" value="Rhodanese/Cell cycle control phosphatase"/>
    <property type="match status" value="1"/>
</dbReference>
<keyword evidence="2" id="KW-0808">Transferase</keyword>
<proteinExistence type="predicted"/>
<gene>
    <name evidence="2" type="primary">selU3</name>
    <name evidence="2" type="ORF">PL963_00667</name>
</gene>
<feature type="domain" description="Rhodanese" evidence="1">
    <location>
        <begin position="12"/>
        <end position="46"/>
    </location>
</feature>
<dbReference type="Gene3D" id="3.40.250.10">
    <property type="entry name" value="Rhodanese-like domain"/>
    <property type="match status" value="1"/>
</dbReference>
<dbReference type="EMBL" id="LT963395">
    <property type="protein sequence ID" value="SOS15392.1"/>
    <property type="molecule type" value="Genomic_DNA"/>
</dbReference>
<dbReference type="GO" id="GO:0002098">
    <property type="term" value="P:tRNA wobble uridine modification"/>
    <property type="evidence" value="ECO:0007669"/>
    <property type="project" value="InterPro"/>
</dbReference>
<dbReference type="PROSITE" id="PS50206">
    <property type="entry name" value="RHODANESE_3"/>
    <property type="match status" value="1"/>
</dbReference>
<sequence length="108" mass="11913">MADNSSDYRALFLNDVPMMDARAPVEFSKGAFPGVINLPLMNDIERQKVGTCYKQHGQDAAIQLGHQLVCGQVKDERVNAWVEFAKANPDGYLFAFAAGCARRRYSAG</sequence>
<reference evidence="3" key="1">
    <citation type="submission" date="2017-11" db="EMBL/GenBank/DDBJ databases">
        <authorList>
            <person name="Blom J."/>
        </authorList>
    </citation>
    <scope>NUCLEOTIDE SEQUENCE [LARGE SCALE GENOMIC DNA]</scope>
</reference>
<name>A0A193SJ16_9PSED</name>
<dbReference type="PANTHER" id="PTHR30401:SF0">
    <property type="entry name" value="TRNA 2-SELENOURIDINE SYNTHASE"/>
    <property type="match status" value="1"/>
</dbReference>
<dbReference type="AlphaFoldDB" id="A0A193SJ16"/>
<keyword evidence="3" id="KW-1185">Reference proteome</keyword>
<dbReference type="InterPro" id="IPR017582">
    <property type="entry name" value="SelU"/>
</dbReference>
<evidence type="ECO:0000259" key="1">
    <source>
        <dbReference type="PROSITE" id="PS50206"/>
    </source>
</evidence>
<dbReference type="GO" id="GO:0043828">
    <property type="term" value="F:tRNA 2-selenouridine synthase activity"/>
    <property type="evidence" value="ECO:0007669"/>
    <property type="project" value="InterPro"/>
</dbReference>
<dbReference type="Proteomes" id="UP000239025">
    <property type="component" value="Chromosome 1"/>
</dbReference>
<evidence type="ECO:0000313" key="2">
    <source>
        <dbReference type="EMBL" id="SOS15392.1"/>
    </source>
</evidence>
<accession>A0A193SJ16</accession>
<dbReference type="PANTHER" id="PTHR30401">
    <property type="entry name" value="TRNA 2-SELENOURIDINE SYNTHASE"/>
    <property type="match status" value="1"/>
</dbReference>
<dbReference type="InterPro" id="IPR001763">
    <property type="entry name" value="Rhodanese-like_dom"/>
</dbReference>
<dbReference type="InterPro" id="IPR036873">
    <property type="entry name" value="Rhodanese-like_dom_sf"/>
</dbReference>
<protein>
    <submittedName>
        <fullName evidence="2">tRNA 2-selenouridine synthase</fullName>
        <ecNumber evidence="2">2.9.1.-</ecNumber>
    </submittedName>
</protein>
<dbReference type="EC" id="2.9.1.-" evidence="2"/>
<organism evidence="2 3">
    <name type="scientific">Pseudomonas cerasi</name>
    <dbReference type="NCBI Taxonomy" id="1583341"/>
    <lineage>
        <taxon>Bacteria</taxon>
        <taxon>Pseudomonadati</taxon>
        <taxon>Pseudomonadota</taxon>
        <taxon>Gammaproteobacteria</taxon>
        <taxon>Pseudomonadales</taxon>
        <taxon>Pseudomonadaceae</taxon>
        <taxon>Pseudomonas</taxon>
    </lineage>
</organism>
<evidence type="ECO:0000313" key="3">
    <source>
        <dbReference type="Proteomes" id="UP000239025"/>
    </source>
</evidence>